<evidence type="ECO:0000313" key="3">
    <source>
        <dbReference type="EMBL" id="QNT68330.1"/>
    </source>
</evidence>
<dbReference type="Gene3D" id="3.40.50.1980">
    <property type="entry name" value="Nitrogenase molybdenum iron protein domain"/>
    <property type="match status" value="2"/>
</dbReference>
<dbReference type="Proteomes" id="UP000516369">
    <property type="component" value="Chromosome"/>
</dbReference>
<keyword evidence="4" id="KW-1185">Reference proteome</keyword>
<dbReference type="AlphaFoldDB" id="A0A7H1MXZ4"/>
<dbReference type="NCBIfam" id="NF038402">
    <property type="entry name" value="TroA_like"/>
    <property type="match status" value="1"/>
</dbReference>
<protein>
    <submittedName>
        <fullName evidence="3">ABC transporter substrate-binding protein</fullName>
    </submittedName>
</protein>
<dbReference type="KEGG" id="dvn:HQ394_01840"/>
<dbReference type="PROSITE" id="PS50983">
    <property type="entry name" value="FE_B12_PBP"/>
    <property type="match status" value="1"/>
</dbReference>
<dbReference type="InterPro" id="IPR002491">
    <property type="entry name" value="ABC_transptr_periplasmic_BD"/>
</dbReference>
<name>A0A7H1MXZ4_9PROT</name>
<dbReference type="InterPro" id="IPR050902">
    <property type="entry name" value="ABC_Transporter_SBP"/>
</dbReference>
<dbReference type="PANTHER" id="PTHR30535">
    <property type="entry name" value="VITAMIN B12-BINDING PROTEIN"/>
    <property type="match status" value="1"/>
</dbReference>
<dbReference type="EMBL" id="CP053923">
    <property type="protein sequence ID" value="QNT68330.1"/>
    <property type="molecule type" value="Genomic_DNA"/>
</dbReference>
<organism evidence="3 4">
    <name type="scientific">Defluviicoccus vanus</name>
    <dbReference type="NCBI Taxonomy" id="111831"/>
    <lineage>
        <taxon>Bacteria</taxon>
        <taxon>Pseudomonadati</taxon>
        <taxon>Pseudomonadota</taxon>
        <taxon>Alphaproteobacteria</taxon>
        <taxon>Rhodospirillales</taxon>
        <taxon>Rhodospirillaceae</taxon>
        <taxon>Defluviicoccus</taxon>
    </lineage>
</organism>
<dbReference type="RefSeq" id="WP_190261774.1">
    <property type="nucleotide sequence ID" value="NZ_CP053923.1"/>
</dbReference>
<gene>
    <name evidence="3" type="ORF">HQ394_01840</name>
</gene>
<dbReference type="PANTHER" id="PTHR30535:SF35">
    <property type="entry name" value="PERIPLASMIC BINDING PROTEIN"/>
    <property type="match status" value="1"/>
</dbReference>
<dbReference type="SUPFAM" id="SSF53807">
    <property type="entry name" value="Helical backbone' metal receptor"/>
    <property type="match status" value="1"/>
</dbReference>
<dbReference type="Pfam" id="PF01497">
    <property type="entry name" value="Peripla_BP_2"/>
    <property type="match status" value="1"/>
</dbReference>
<proteinExistence type="predicted"/>
<accession>A0A7H1MXZ4</accession>
<sequence length="277" mass="29965">MIGHTQHFSDDAGQCHPIAAGLVRVVSLVPSITELLFDLQLGEQLVARTDFCRHPAAEMAALASVGGTKTVDLAALAALRPSHVIVNIDETPRPVFEQLTAAGYTVVVTHPVRVDDNLRLYQLLGGIFDRTAAAAALAERLVHALAETTAAAAKLPHRRVLYLIWRKPWMSIGPTTYIADALARVNWRTEPADTDQRYPTIELNEPLLASVELVLFASEPFPFGDKHMDAFRAAFPAHAAKAVAIDGEMTSWYGSRAIAGTQYLLRLAQSLAAPGDG</sequence>
<evidence type="ECO:0000256" key="1">
    <source>
        <dbReference type="ARBA" id="ARBA00022729"/>
    </source>
</evidence>
<dbReference type="InterPro" id="IPR054828">
    <property type="entry name" value="Vit_B12_bind_prot"/>
</dbReference>
<keyword evidence="1" id="KW-0732">Signal</keyword>
<reference evidence="3 4" key="1">
    <citation type="submission" date="2020-05" db="EMBL/GenBank/DDBJ databases">
        <title>Complete closed genome sequence of Defluviicoccus vanus.</title>
        <authorList>
            <person name="Bessarab I."/>
            <person name="Arumugam K."/>
            <person name="Maszenan A.M."/>
            <person name="Seviour R.J."/>
            <person name="Williams R.B."/>
        </authorList>
    </citation>
    <scope>NUCLEOTIDE SEQUENCE [LARGE SCALE GENOMIC DNA]</scope>
    <source>
        <strain evidence="3 4">Ben 114</strain>
    </source>
</reference>
<evidence type="ECO:0000259" key="2">
    <source>
        <dbReference type="PROSITE" id="PS50983"/>
    </source>
</evidence>
<evidence type="ECO:0000313" key="4">
    <source>
        <dbReference type="Proteomes" id="UP000516369"/>
    </source>
</evidence>
<feature type="domain" description="Fe/B12 periplasmic-binding" evidence="2">
    <location>
        <begin position="24"/>
        <end position="275"/>
    </location>
</feature>